<dbReference type="SUPFAM" id="SSF53474">
    <property type="entry name" value="alpha/beta-Hydrolases"/>
    <property type="match status" value="1"/>
</dbReference>
<dbReference type="InterPro" id="IPR029058">
    <property type="entry name" value="AB_hydrolase_fold"/>
</dbReference>
<sequence>MRRSTVLLALALIVAPAAAQQEPRQLTAEDYARAEEFLFENTSPLVYRGSVIPRWVDSLRFWYPNRIEGGTEYVLVDVEGRMQERAFDQPLIAEALSAASASTVEPLALGLLALDVNRSLALFQLEDEVQYVCDLVQFACSGTPSGAEPVNRAEVYSPDGRTAAFIRDHNLWVRDIESGNERPVSHDGIEDFGYATNNAGWMRSDRPVLKWSPDSRKIATFQHDARGVGMMYTVSTNVGHSDLDAWRYPLPEDSVIFRISRVVIDLDRSEGQEVVRFDMPPDQHRSTCSDHVECNGTFGDVYWSADASQLVFVSSSRDHKRAQVRVADVQTGEVRDLFEEFEDTFFDSGHEAGGNWRFLSSSNEVLWYSQRDDWGHLYLYDAETGVLKGRVTEGEWQVAEIIRIDEGERKLWFIGNGRESGDPYFRYLYRVGLDDGELELLTPDSANHTISFSPSREYFLDSYSTPVDPPVTVLRDGDGTEIMTIQEADISALVASGWQPPMPFSVKARDGVTDLHGLLFRPSDFDPDREYPVINYLYPGPMGSSVGTRSFIPSHSDLQSIAELGFVVFELDAMGTAGRSKSFHEVYYGNMGDNGLPDQITGIRQLAERYAWMDIDRVGIFGHSGGGYAAADAILRHPDFYDVAVSQAGNHDNRNYEDDWGEKWQGLLVENPDGSTNYDNQANQLLAENLVGKLLIAHGTTDTNVPMSNTMLLVDALIDANKDFDLLLFPNREHGFGNEPYMMRRRWDYFVTHLLQAEPPTDYEIGHLQRPTS</sequence>
<dbReference type="Pfam" id="PF00930">
    <property type="entry name" value="DPPIV_N"/>
    <property type="match status" value="1"/>
</dbReference>
<feature type="domain" description="Dipeptidylpeptidase IV N-terminal" evidence="2">
    <location>
        <begin position="133"/>
        <end position="470"/>
    </location>
</feature>
<accession>A0A381XDD9</accession>
<organism evidence="3">
    <name type="scientific">marine metagenome</name>
    <dbReference type="NCBI Taxonomy" id="408172"/>
    <lineage>
        <taxon>unclassified sequences</taxon>
        <taxon>metagenomes</taxon>
        <taxon>ecological metagenomes</taxon>
    </lineage>
</organism>
<dbReference type="Gene3D" id="3.40.50.1820">
    <property type="entry name" value="alpha/beta hydrolase"/>
    <property type="match status" value="1"/>
</dbReference>
<dbReference type="GO" id="GO:0006508">
    <property type="term" value="P:proteolysis"/>
    <property type="evidence" value="ECO:0007669"/>
    <property type="project" value="InterPro"/>
</dbReference>
<dbReference type="EMBL" id="UINC01014775">
    <property type="protein sequence ID" value="SVA62769.1"/>
    <property type="molecule type" value="Genomic_DNA"/>
</dbReference>
<dbReference type="AlphaFoldDB" id="A0A381XDD9"/>
<evidence type="ECO:0000259" key="2">
    <source>
        <dbReference type="Pfam" id="PF00930"/>
    </source>
</evidence>
<evidence type="ECO:0000313" key="3">
    <source>
        <dbReference type="EMBL" id="SVA62769.1"/>
    </source>
</evidence>
<dbReference type="GO" id="GO:0008236">
    <property type="term" value="F:serine-type peptidase activity"/>
    <property type="evidence" value="ECO:0007669"/>
    <property type="project" value="InterPro"/>
</dbReference>
<reference evidence="3" key="1">
    <citation type="submission" date="2018-05" db="EMBL/GenBank/DDBJ databases">
        <authorList>
            <person name="Lanie J.A."/>
            <person name="Ng W.-L."/>
            <person name="Kazmierczak K.M."/>
            <person name="Andrzejewski T.M."/>
            <person name="Davidsen T.M."/>
            <person name="Wayne K.J."/>
            <person name="Tettelin H."/>
            <person name="Glass J.I."/>
            <person name="Rusch D."/>
            <person name="Podicherti R."/>
            <person name="Tsui H.-C.T."/>
            <person name="Winkler M.E."/>
        </authorList>
    </citation>
    <scope>NUCLEOTIDE SEQUENCE</scope>
</reference>
<evidence type="ECO:0000259" key="1">
    <source>
        <dbReference type="Pfam" id="PF00326"/>
    </source>
</evidence>
<dbReference type="PANTHER" id="PTHR11731">
    <property type="entry name" value="PROTEASE FAMILY S9B,C DIPEPTIDYL-PEPTIDASE IV-RELATED"/>
    <property type="match status" value="1"/>
</dbReference>
<protein>
    <recommendedName>
        <fullName evidence="4">Peptidase S9 prolyl oligopeptidase catalytic domain-containing protein</fullName>
    </recommendedName>
</protein>
<dbReference type="Pfam" id="PF00326">
    <property type="entry name" value="Peptidase_S9"/>
    <property type="match status" value="1"/>
</dbReference>
<dbReference type="SUPFAM" id="SSF82171">
    <property type="entry name" value="DPP6 N-terminal domain-like"/>
    <property type="match status" value="1"/>
</dbReference>
<evidence type="ECO:0008006" key="4">
    <source>
        <dbReference type="Google" id="ProtNLM"/>
    </source>
</evidence>
<dbReference type="InterPro" id="IPR002469">
    <property type="entry name" value="Peptidase_S9B_N"/>
</dbReference>
<dbReference type="InterPro" id="IPR050278">
    <property type="entry name" value="Serine_Prot_S9B/DPPIV"/>
</dbReference>
<feature type="domain" description="Peptidase S9 prolyl oligopeptidase catalytic" evidence="1">
    <location>
        <begin position="556"/>
        <end position="754"/>
    </location>
</feature>
<gene>
    <name evidence="3" type="ORF">METZ01_LOCUS115623</name>
</gene>
<dbReference type="Gene3D" id="2.140.10.30">
    <property type="entry name" value="Dipeptidylpeptidase IV, N-terminal domain"/>
    <property type="match status" value="1"/>
</dbReference>
<name>A0A381XDD9_9ZZZZ</name>
<dbReference type="PANTHER" id="PTHR11731:SF118">
    <property type="entry name" value="BLR1971 PROTEIN"/>
    <property type="match status" value="1"/>
</dbReference>
<dbReference type="InterPro" id="IPR001375">
    <property type="entry name" value="Peptidase_S9_cat"/>
</dbReference>
<proteinExistence type="predicted"/>